<feature type="transmembrane region" description="Helical" evidence="6">
    <location>
        <begin position="50"/>
        <end position="70"/>
    </location>
</feature>
<sequence length="115" mass="13278">MRYIKVIFLIALFFFSMLFFIQNTELISTTISLKLDIFGNTFATPNIPVYLLILLAFVLGALFTLIYLISDRMKLSKQVKEYRQKISELEKELTSLRNIPLNDNDYVAPNTTEGS</sequence>
<keyword evidence="1" id="KW-1003">Cell membrane</keyword>
<reference evidence="8 9" key="1">
    <citation type="submission" date="2016-10" db="EMBL/GenBank/DDBJ databases">
        <authorList>
            <person name="de Groot N.N."/>
        </authorList>
    </citation>
    <scope>NUCLEOTIDE SEQUENCE [LARGE SCALE GENOMIC DNA]</scope>
    <source>
        <strain evidence="8 9">DSM 15269</strain>
    </source>
</reference>
<proteinExistence type="predicted"/>
<keyword evidence="9" id="KW-1185">Reference proteome</keyword>
<accession>A0A1H0A0S2</accession>
<keyword evidence="2 6" id="KW-0812">Transmembrane</keyword>
<dbReference type="OrthoDB" id="5465169at2"/>
<evidence type="ECO:0000256" key="6">
    <source>
        <dbReference type="SAM" id="Phobius"/>
    </source>
</evidence>
<dbReference type="EMBL" id="FNIN01000001">
    <property type="protein sequence ID" value="SDN27178.1"/>
    <property type="molecule type" value="Genomic_DNA"/>
</dbReference>
<evidence type="ECO:0000256" key="1">
    <source>
        <dbReference type="ARBA" id="ARBA00022475"/>
    </source>
</evidence>
<keyword evidence="3 6" id="KW-1133">Transmembrane helix</keyword>
<dbReference type="Pfam" id="PF06305">
    <property type="entry name" value="LapA_dom"/>
    <property type="match status" value="1"/>
</dbReference>
<gene>
    <name evidence="8" type="ORF">SAMN04488516_101243</name>
</gene>
<dbReference type="RefSeq" id="WP_092062135.1">
    <property type="nucleotide sequence ID" value="NZ_FNIN01000001.1"/>
</dbReference>
<keyword evidence="4 6" id="KW-0472">Membrane</keyword>
<feature type="coiled-coil region" evidence="5">
    <location>
        <begin position="72"/>
        <end position="99"/>
    </location>
</feature>
<organism evidence="8 9">
    <name type="scientific">Desulfonauticus submarinus</name>
    <dbReference type="NCBI Taxonomy" id="206665"/>
    <lineage>
        <taxon>Bacteria</taxon>
        <taxon>Pseudomonadati</taxon>
        <taxon>Thermodesulfobacteriota</taxon>
        <taxon>Desulfovibrionia</taxon>
        <taxon>Desulfovibrionales</taxon>
        <taxon>Desulfonauticaceae</taxon>
        <taxon>Desulfonauticus</taxon>
    </lineage>
</organism>
<evidence type="ECO:0000313" key="8">
    <source>
        <dbReference type="EMBL" id="SDN27178.1"/>
    </source>
</evidence>
<evidence type="ECO:0000256" key="2">
    <source>
        <dbReference type="ARBA" id="ARBA00022692"/>
    </source>
</evidence>
<protein>
    <submittedName>
        <fullName evidence="8">Putative membrane protein</fullName>
    </submittedName>
</protein>
<dbReference type="AlphaFoldDB" id="A0A1H0A0S2"/>
<dbReference type="STRING" id="206665.SAMN04488516_101243"/>
<evidence type="ECO:0000259" key="7">
    <source>
        <dbReference type="Pfam" id="PF06305"/>
    </source>
</evidence>
<evidence type="ECO:0000313" key="9">
    <source>
        <dbReference type="Proteomes" id="UP000199602"/>
    </source>
</evidence>
<feature type="domain" description="Lipopolysaccharide assembly protein A" evidence="7">
    <location>
        <begin position="42"/>
        <end position="93"/>
    </location>
</feature>
<dbReference type="GO" id="GO:0005886">
    <property type="term" value="C:plasma membrane"/>
    <property type="evidence" value="ECO:0007669"/>
    <property type="project" value="InterPro"/>
</dbReference>
<dbReference type="InterPro" id="IPR010445">
    <property type="entry name" value="LapA_dom"/>
</dbReference>
<evidence type="ECO:0000256" key="4">
    <source>
        <dbReference type="ARBA" id="ARBA00023136"/>
    </source>
</evidence>
<evidence type="ECO:0000256" key="3">
    <source>
        <dbReference type="ARBA" id="ARBA00022989"/>
    </source>
</evidence>
<evidence type="ECO:0000256" key="5">
    <source>
        <dbReference type="SAM" id="Coils"/>
    </source>
</evidence>
<keyword evidence="5" id="KW-0175">Coiled coil</keyword>
<name>A0A1H0A0S2_9BACT</name>
<dbReference type="Proteomes" id="UP000199602">
    <property type="component" value="Unassembled WGS sequence"/>
</dbReference>